<proteinExistence type="predicted"/>
<gene>
    <name evidence="1" type="ORF">LTS18_014115</name>
</gene>
<dbReference type="EMBL" id="JAWDJW010010800">
    <property type="protein sequence ID" value="KAK3045289.1"/>
    <property type="molecule type" value="Genomic_DNA"/>
</dbReference>
<dbReference type="Proteomes" id="UP001186974">
    <property type="component" value="Unassembled WGS sequence"/>
</dbReference>
<protein>
    <submittedName>
        <fullName evidence="1">Uncharacterized protein</fullName>
    </submittedName>
</protein>
<accession>A0ACC3CW38</accession>
<evidence type="ECO:0000313" key="1">
    <source>
        <dbReference type="EMBL" id="KAK3045289.1"/>
    </source>
</evidence>
<reference evidence="1" key="1">
    <citation type="submission" date="2024-09" db="EMBL/GenBank/DDBJ databases">
        <title>Black Yeasts Isolated from many extreme environments.</title>
        <authorList>
            <person name="Coleine C."/>
            <person name="Stajich J.E."/>
            <person name="Selbmann L."/>
        </authorList>
    </citation>
    <scope>NUCLEOTIDE SEQUENCE</scope>
    <source>
        <strain evidence="1">CCFEE 5737</strain>
    </source>
</reference>
<feature type="non-terminal residue" evidence="1">
    <location>
        <position position="115"/>
    </location>
</feature>
<sequence length="115" mass="12076">MPDDVEVPSPPSFAKMEAFVNPLSTSSMSDSSVFGEGFRNLLGASLGRPVQSPVVAMALPVTLLRFQNLAPIDIPSCPSPSQRGYASGGGRQSNVDGQKLPSNEEVVGDQVRVDS</sequence>
<evidence type="ECO:0000313" key="2">
    <source>
        <dbReference type="Proteomes" id="UP001186974"/>
    </source>
</evidence>
<keyword evidence="2" id="KW-1185">Reference proteome</keyword>
<name>A0ACC3CW38_9PEZI</name>
<comment type="caution">
    <text evidence="1">The sequence shown here is derived from an EMBL/GenBank/DDBJ whole genome shotgun (WGS) entry which is preliminary data.</text>
</comment>
<organism evidence="1 2">
    <name type="scientific">Coniosporium uncinatum</name>
    <dbReference type="NCBI Taxonomy" id="93489"/>
    <lineage>
        <taxon>Eukaryota</taxon>
        <taxon>Fungi</taxon>
        <taxon>Dikarya</taxon>
        <taxon>Ascomycota</taxon>
        <taxon>Pezizomycotina</taxon>
        <taxon>Dothideomycetes</taxon>
        <taxon>Dothideomycetes incertae sedis</taxon>
        <taxon>Coniosporium</taxon>
    </lineage>
</organism>